<dbReference type="InterPro" id="IPR050873">
    <property type="entry name" value="V-ATPase_V0D/AC39_subunit"/>
</dbReference>
<organism evidence="4 5">
    <name type="scientific">Succiniclasticum ruminis</name>
    <dbReference type="NCBI Taxonomy" id="40841"/>
    <lineage>
        <taxon>Bacteria</taxon>
        <taxon>Bacillati</taxon>
        <taxon>Bacillota</taxon>
        <taxon>Negativicutes</taxon>
        <taxon>Acidaminococcales</taxon>
        <taxon>Acidaminococcaceae</taxon>
        <taxon>Succiniclasticum</taxon>
    </lineage>
</organism>
<name>A0A1G6HNT3_9FIRM</name>
<dbReference type="Pfam" id="PF01992">
    <property type="entry name" value="vATP-synt_AC39"/>
    <property type="match status" value="1"/>
</dbReference>
<evidence type="ECO:0000313" key="5">
    <source>
        <dbReference type="Proteomes" id="UP000198943"/>
    </source>
</evidence>
<dbReference type="OrthoDB" id="1653at2"/>
<dbReference type="InterPro" id="IPR036079">
    <property type="entry name" value="ATPase_csu/dsu_sf"/>
</dbReference>
<sequence>MPQASYEYAVGRISQLSTKMLDAAKLRRIYEAGSFQEALALLLETGYGGNLSPEQLATEEIDYVIREQLQISRRIVWEVTPAPELTSLFLLEVDGHNLKTLLKARLLGVEAPDVLIDGGSFPLEQLKECVSTSNYEPLPKVYRDTLNRIEAEVARGVDPLKLSAEIDGAMFRHIKNVLDDKHDHSFVRDYFSLQADFQNARSVVRARLLNWDVDKLRLMLLEGGEIDFNVFLEGMDTPMEQLGAKFNRGKNGKLISQSVEEYVTTGDASVLKRKMETALMHVLRSVKWDMFSLGPIIGYLMGREAEAKALRVIFGAKRGGFEYELPELYA</sequence>
<proteinExistence type="inferred from homology"/>
<dbReference type="Gene3D" id="1.20.1690.10">
    <property type="entry name" value="V-type ATP synthase subunit C domain"/>
    <property type="match status" value="2"/>
</dbReference>
<dbReference type="EMBL" id="FMYW01000001">
    <property type="protein sequence ID" value="SDB95116.1"/>
    <property type="molecule type" value="Genomic_DNA"/>
</dbReference>
<dbReference type="Proteomes" id="UP000198943">
    <property type="component" value="Unassembled WGS sequence"/>
</dbReference>
<evidence type="ECO:0000256" key="3">
    <source>
        <dbReference type="ARBA" id="ARBA00023065"/>
    </source>
</evidence>
<dbReference type="InterPro" id="IPR044911">
    <property type="entry name" value="V-type_ATPase_csu/dsu_dom_3"/>
</dbReference>
<comment type="similarity">
    <text evidence="1">Belongs to the V-ATPase V0D/AC39 subunit family.</text>
</comment>
<keyword evidence="3" id="KW-0406">Ion transport</keyword>
<dbReference type="SUPFAM" id="SSF103486">
    <property type="entry name" value="V-type ATP synthase subunit C"/>
    <property type="match status" value="1"/>
</dbReference>
<keyword evidence="5" id="KW-1185">Reference proteome</keyword>
<accession>A0A1G6HNT3</accession>
<dbReference type="RefSeq" id="WP_093728864.1">
    <property type="nucleotide sequence ID" value="NZ_FMYW01000001.1"/>
</dbReference>
<dbReference type="AlphaFoldDB" id="A0A1G6HNT3"/>
<protein>
    <submittedName>
        <fullName evidence="4">V/A-type H+-transporting ATPase subunit C</fullName>
    </submittedName>
</protein>
<dbReference type="PANTHER" id="PTHR38682">
    <property type="entry name" value="V-TYPE ATP SYNTHASE SUBUNIT C"/>
    <property type="match status" value="1"/>
</dbReference>
<dbReference type="PANTHER" id="PTHR38682:SF1">
    <property type="entry name" value="V-TYPE ATP SYNTHASE SUBUNIT C"/>
    <property type="match status" value="1"/>
</dbReference>
<dbReference type="InterPro" id="IPR035067">
    <property type="entry name" value="V-type_ATPase_csu/dsu"/>
</dbReference>
<dbReference type="InterPro" id="IPR002843">
    <property type="entry name" value="ATPase_V0-cplx_csu/dsu"/>
</dbReference>
<evidence type="ECO:0000256" key="2">
    <source>
        <dbReference type="ARBA" id="ARBA00022448"/>
    </source>
</evidence>
<dbReference type="GO" id="GO:0046961">
    <property type="term" value="F:proton-transporting ATPase activity, rotational mechanism"/>
    <property type="evidence" value="ECO:0007669"/>
    <property type="project" value="InterPro"/>
</dbReference>
<gene>
    <name evidence="4" type="ORF">SAMN04487864_10173</name>
</gene>
<reference evidence="5" key="1">
    <citation type="submission" date="2016-10" db="EMBL/GenBank/DDBJ databases">
        <authorList>
            <person name="Varghese N."/>
            <person name="Submissions S."/>
        </authorList>
    </citation>
    <scope>NUCLEOTIDE SEQUENCE [LARGE SCALE GENOMIC DNA]</scope>
    <source>
        <strain evidence="5">DSM 11005</strain>
    </source>
</reference>
<dbReference type="Gene3D" id="1.10.132.50">
    <property type="entry name" value="ATP synthase (C/AC39) subunit, domain 3"/>
    <property type="match status" value="1"/>
</dbReference>
<keyword evidence="2" id="KW-0813">Transport</keyword>
<evidence type="ECO:0000256" key="1">
    <source>
        <dbReference type="ARBA" id="ARBA00006709"/>
    </source>
</evidence>
<evidence type="ECO:0000313" key="4">
    <source>
        <dbReference type="EMBL" id="SDB95116.1"/>
    </source>
</evidence>